<keyword evidence="2 10" id="KW-0479">Metal-binding</keyword>
<dbReference type="InterPro" id="IPR002975">
    <property type="entry name" value="Fungi_Gprotein_alpha"/>
</dbReference>
<feature type="binding site" evidence="10">
    <location>
        <position position="253"/>
    </location>
    <ligand>
        <name>Mg(2+)</name>
        <dbReference type="ChEBI" id="CHEBI:18420"/>
    </ligand>
</feature>
<dbReference type="GO" id="GO:0001664">
    <property type="term" value="F:G protein-coupled receptor binding"/>
    <property type="evidence" value="ECO:0007669"/>
    <property type="project" value="InterPro"/>
</dbReference>
<dbReference type="GO" id="GO:0005834">
    <property type="term" value="C:heterotrimeric G-protein complex"/>
    <property type="evidence" value="ECO:0007669"/>
    <property type="project" value="InterPro"/>
</dbReference>
<evidence type="ECO:0000256" key="10">
    <source>
        <dbReference type="PIRSR" id="PIRSR601019-2"/>
    </source>
</evidence>
<feature type="binding site" evidence="9">
    <location>
        <position position="398"/>
    </location>
    <ligand>
        <name>GTP</name>
        <dbReference type="ChEBI" id="CHEBI:37565"/>
    </ligand>
</feature>
<evidence type="ECO:0000256" key="5">
    <source>
        <dbReference type="ARBA" id="ARBA00023134"/>
    </source>
</evidence>
<evidence type="ECO:0000256" key="8">
    <source>
        <dbReference type="ARBA" id="ARBA00023288"/>
    </source>
</evidence>
<dbReference type="Pfam" id="PF00503">
    <property type="entry name" value="G-alpha"/>
    <property type="match status" value="1"/>
</dbReference>
<dbReference type="GO" id="GO:0031683">
    <property type="term" value="F:G-protein beta/gamma-subunit complex binding"/>
    <property type="evidence" value="ECO:0007669"/>
    <property type="project" value="InterPro"/>
</dbReference>
<evidence type="ECO:0000313" key="11">
    <source>
        <dbReference type="EMBL" id="TPX59989.1"/>
    </source>
</evidence>
<evidence type="ECO:0000256" key="9">
    <source>
        <dbReference type="PIRSR" id="PIRSR601019-1"/>
    </source>
</evidence>
<dbReference type="GO" id="GO:0007188">
    <property type="term" value="P:adenylate cyclase-modulating G protein-coupled receptor signaling pathway"/>
    <property type="evidence" value="ECO:0007669"/>
    <property type="project" value="TreeGrafter"/>
</dbReference>
<dbReference type="GO" id="GO:0005737">
    <property type="term" value="C:cytoplasm"/>
    <property type="evidence" value="ECO:0007669"/>
    <property type="project" value="TreeGrafter"/>
</dbReference>
<evidence type="ECO:0000256" key="4">
    <source>
        <dbReference type="ARBA" id="ARBA00022842"/>
    </source>
</evidence>
<evidence type="ECO:0000256" key="1">
    <source>
        <dbReference type="ARBA" id="ARBA00022707"/>
    </source>
</evidence>
<evidence type="ECO:0000256" key="7">
    <source>
        <dbReference type="ARBA" id="ARBA00023224"/>
    </source>
</evidence>
<comment type="caution">
    <text evidence="11">The sequence shown here is derived from an EMBL/GenBank/DDBJ whole genome shotgun (WGS) entry which is preliminary data.</text>
</comment>
<dbReference type="GO" id="GO:0005525">
    <property type="term" value="F:GTP binding"/>
    <property type="evidence" value="ECO:0007669"/>
    <property type="project" value="UniProtKB-KW"/>
</dbReference>
<accession>A0A507E7F2</accession>
<reference evidence="11 12" key="1">
    <citation type="journal article" date="2019" name="Sci. Rep.">
        <title>Comparative genomics of chytrid fungi reveal insights into the obligate biotrophic and pathogenic lifestyle of Synchytrium endobioticum.</title>
        <authorList>
            <person name="van de Vossenberg B.T.L.H."/>
            <person name="Warris S."/>
            <person name="Nguyen H.D.T."/>
            <person name="van Gent-Pelzer M.P.E."/>
            <person name="Joly D.L."/>
            <person name="van de Geest H.C."/>
            <person name="Bonants P.J.M."/>
            <person name="Smith D.S."/>
            <person name="Levesque C.A."/>
            <person name="van der Lee T.A.J."/>
        </authorList>
    </citation>
    <scope>NUCLEOTIDE SEQUENCE [LARGE SCALE GENOMIC DNA]</scope>
    <source>
        <strain evidence="11 12">CBS 675.73</strain>
    </source>
</reference>
<keyword evidence="4 10" id="KW-0460">Magnesium</keyword>
<organism evidence="11 12">
    <name type="scientific">Chytriomyces confervae</name>
    <dbReference type="NCBI Taxonomy" id="246404"/>
    <lineage>
        <taxon>Eukaryota</taxon>
        <taxon>Fungi</taxon>
        <taxon>Fungi incertae sedis</taxon>
        <taxon>Chytridiomycota</taxon>
        <taxon>Chytridiomycota incertae sedis</taxon>
        <taxon>Chytridiomycetes</taxon>
        <taxon>Chytridiales</taxon>
        <taxon>Chytriomycetaceae</taxon>
        <taxon>Chytriomyces</taxon>
    </lineage>
</organism>
<dbReference type="CDD" id="cd00066">
    <property type="entry name" value="G-alpha"/>
    <property type="match status" value="1"/>
</dbReference>
<dbReference type="OrthoDB" id="5817230at2759"/>
<dbReference type="AlphaFoldDB" id="A0A507E7F2"/>
<evidence type="ECO:0000256" key="3">
    <source>
        <dbReference type="ARBA" id="ARBA00022741"/>
    </source>
</evidence>
<keyword evidence="1" id="KW-0519">Myristate</keyword>
<feature type="binding site" evidence="9">
    <location>
        <begin position="47"/>
        <end position="52"/>
    </location>
    <ligand>
        <name>GTP</name>
        <dbReference type="ChEBI" id="CHEBI:37565"/>
    </ligand>
</feature>
<dbReference type="EMBL" id="QEAP01000703">
    <property type="protein sequence ID" value="TPX59989.1"/>
    <property type="molecule type" value="Genomic_DNA"/>
</dbReference>
<evidence type="ECO:0000256" key="2">
    <source>
        <dbReference type="ARBA" id="ARBA00022723"/>
    </source>
</evidence>
<feature type="binding site" evidence="9">
    <location>
        <begin position="222"/>
        <end position="223"/>
    </location>
    <ligand>
        <name>GTP</name>
        <dbReference type="ChEBI" id="CHEBI:37565"/>
    </ligand>
</feature>
<feature type="binding site" evidence="9">
    <location>
        <begin position="272"/>
        <end position="276"/>
    </location>
    <ligand>
        <name>GTP</name>
        <dbReference type="ChEBI" id="CHEBI:37565"/>
    </ligand>
</feature>
<sequence length="417" mass="47045">MGCAASSEVDQTAITATSKAIDKDLQLERRRQETEHVTKLLILGSGESGKSTILKQMKIIHGVGFSSQEVALSRSAILLNMLTSMISLIHAMDTLEIPYGFQVPTLEEAKEAYARVVAQNDAYHSKTAVESSEDHVNDPKLDDTLPAKQDVIACLASSEYRSMTQKSDLLESAKLITSAGGVEFGFRGGEIGEDVLGAITELWEDSGVQYCYSRRNEFRLLDSCAYWMKHRARICMEAYVPTQEDILNMRIMTINVTETKFVVRGSKWAVYDVGGQRTERKKWAQHFDDVHAIIYVCPVSGYDQVINEDAKTNQVLESLNLFETTCNHPLFKETDVILFLNKIDILKEKIKTRPVSDSFPDFAETQTFESVSNYFIHKFQSLNKYPNEKTIYPHLTWATNTDQIRFVFAAVSAIIMK</sequence>
<dbReference type="SUPFAM" id="SSF47895">
    <property type="entry name" value="Transducin (alpha subunit), insertion domain"/>
    <property type="match status" value="1"/>
</dbReference>
<keyword evidence="5 9" id="KW-0342">GTP-binding</keyword>
<keyword evidence="6" id="KW-0564">Palmitate</keyword>
<dbReference type="Proteomes" id="UP000320333">
    <property type="component" value="Unassembled WGS sequence"/>
</dbReference>
<feature type="binding site" evidence="9">
    <location>
        <begin position="247"/>
        <end position="253"/>
    </location>
    <ligand>
        <name>GTP</name>
        <dbReference type="ChEBI" id="CHEBI:37565"/>
    </ligand>
</feature>
<dbReference type="GO" id="GO:0003924">
    <property type="term" value="F:GTPase activity"/>
    <property type="evidence" value="ECO:0007669"/>
    <property type="project" value="InterPro"/>
</dbReference>
<dbReference type="InterPro" id="IPR011025">
    <property type="entry name" value="GproteinA_insert"/>
</dbReference>
<keyword evidence="7" id="KW-0807">Transducer</keyword>
<gene>
    <name evidence="11" type="ORF">CcCBS67573_g09041</name>
</gene>
<keyword evidence="12" id="KW-1185">Reference proteome</keyword>
<dbReference type="InterPro" id="IPR001019">
    <property type="entry name" value="Gprotein_alpha_su"/>
</dbReference>
<dbReference type="PANTHER" id="PTHR10218">
    <property type="entry name" value="GTP-BINDING PROTEIN ALPHA SUBUNIT"/>
    <property type="match status" value="1"/>
</dbReference>
<proteinExistence type="predicted"/>
<dbReference type="GO" id="GO:0046872">
    <property type="term" value="F:metal ion binding"/>
    <property type="evidence" value="ECO:0007669"/>
    <property type="project" value="UniProtKB-KW"/>
</dbReference>
<dbReference type="InterPro" id="IPR027417">
    <property type="entry name" value="P-loop_NTPase"/>
</dbReference>
<evidence type="ECO:0000256" key="6">
    <source>
        <dbReference type="ARBA" id="ARBA00023139"/>
    </source>
</evidence>
<feature type="binding site" evidence="10">
    <location>
        <position position="51"/>
    </location>
    <ligand>
        <name>Mg(2+)</name>
        <dbReference type="ChEBI" id="CHEBI:18420"/>
    </ligand>
</feature>
<protein>
    <submittedName>
        <fullName evidence="11">Uncharacterized protein</fullName>
    </submittedName>
</protein>
<feature type="binding site" evidence="9">
    <location>
        <begin position="341"/>
        <end position="344"/>
    </location>
    <ligand>
        <name>GTP</name>
        <dbReference type="ChEBI" id="CHEBI:37565"/>
    </ligand>
</feature>
<dbReference type="PANTHER" id="PTHR10218:SF362">
    <property type="entry name" value="G PROTEIN ALPHA O SUBUNIT"/>
    <property type="match status" value="1"/>
</dbReference>
<dbReference type="SMART" id="SM00275">
    <property type="entry name" value="G_alpha"/>
    <property type="match status" value="1"/>
</dbReference>
<dbReference type="PRINTS" id="PR00318">
    <property type="entry name" value="GPROTEINA"/>
</dbReference>
<dbReference type="STRING" id="246404.A0A507E7F2"/>
<evidence type="ECO:0000313" key="12">
    <source>
        <dbReference type="Proteomes" id="UP000320333"/>
    </source>
</evidence>
<dbReference type="PRINTS" id="PR01241">
    <property type="entry name" value="GPROTEINAFNG"/>
</dbReference>
<name>A0A507E7F2_9FUNG</name>
<dbReference type="SUPFAM" id="SSF52540">
    <property type="entry name" value="P-loop containing nucleoside triphosphate hydrolases"/>
    <property type="match status" value="1"/>
</dbReference>
<keyword evidence="8" id="KW-0449">Lipoprotein</keyword>
<dbReference type="PROSITE" id="PS51882">
    <property type="entry name" value="G_ALPHA"/>
    <property type="match status" value="1"/>
</dbReference>
<keyword evidence="3 9" id="KW-0547">Nucleotide-binding</keyword>
<dbReference type="FunFam" id="3.40.50.300:FF:000720">
    <property type="entry name" value="Guanine nucleotide-binding protein G(k) subunit alpha"/>
    <property type="match status" value="1"/>
</dbReference>
<dbReference type="Gene3D" id="3.40.50.300">
    <property type="entry name" value="P-loop containing nucleotide triphosphate hydrolases"/>
    <property type="match status" value="2"/>
</dbReference>